<reference evidence="1" key="2">
    <citation type="submission" date="2025-09" db="UniProtKB">
        <authorList>
            <consortium name="Ensembl"/>
        </authorList>
    </citation>
    <scope>IDENTIFICATION</scope>
</reference>
<dbReference type="Proteomes" id="UP000261600">
    <property type="component" value="Unplaced"/>
</dbReference>
<reference evidence="1" key="1">
    <citation type="submission" date="2025-08" db="UniProtKB">
        <authorList>
            <consortium name="Ensembl"/>
        </authorList>
    </citation>
    <scope>IDENTIFICATION</scope>
</reference>
<proteinExistence type="predicted"/>
<name>A0A3Q3K540_MONAL</name>
<protein>
    <submittedName>
        <fullName evidence="1">Uncharacterized protein</fullName>
    </submittedName>
</protein>
<keyword evidence="2" id="KW-1185">Reference proteome</keyword>
<dbReference type="Ensembl" id="ENSMALT00000023765.1">
    <property type="protein sequence ID" value="ENSMALP00000023317.1"/>
    <property type="gene ID" value="ENSMALG00000016255.1"/>
</dbReference>
<dbReference type="AlphaFoldDB" id="A0A3Q3K540"/>
<accession>A0A3Q3K540</accession>
<sequence length="141" mass="15734">MCSLLELLSIEQSLLSVNLTVLVGRDMTLSCLFDKLSKPVEWSTLTIEWNMLNKDAEKNIVYTFEDGRAHVNRGVHMCFVDLEKAFDRVPRSALWGGALGVRGPGPFPKGCLVPVRPDACWTPVGLPFVTGSVHYFYGQNF</sequence>
<organism evidence="1 2">
    <name type="scientific">Monopterus albus</name>
    <name type="common">Swamp eel</name>
    <dbReference type="NCBI Taxonomy" id="43700"/>
    <lineage>
        <taxon>Eukaryota</taxon>
        <taxon>Metazoa</taxon>
        <taxon>Chordata</taxon>
        <taxon>Craniata</taxon>
        <taxon>Vertebrata</taxon>
        <taxon>Euteleostomi</taxon>
        <taxon>Actinopterygii</taxon>
        <taxon>Neopterygii</taxon>
        <taxon>Teleostei</taxon>
        <taxon>Neoteleostei</taxon>
        <taxon>Acanthomorphata</taxon>
        <taxon>Anabantaria</taxon>
        <taxon>Synbranchiformes</taxon>
        <taxon>Synbranchidae</taxon>
        <taxon>Monopterus</taxon>
    </lineage>
</organism>
<evidence type="ECO:0000313" key="2">
    <source>
        <dbReference type="Proteomes" id="UP000261600"/>
    </source>
</evidence>
<evidence type="ECO:0000313" key="1">
    <source>
        <dbReference type="Ensembl" id="ENSMALP00000023317.1"/>
    </source>
</evidence>